<evidence type="ECO:0000313" key="2">
    <source>
        <dbReference type="EMBL" id="KAF6139137.1"/>
    </source>
</evidence>
<proteinExistence type="predicted"/>
<feature type="coiled-coil region" evidence="1">
    <location>
        <begin position="184"/>
        <end position="239"/>
    </location>
</feature>
<keyword evidence="1" id="KW-0175">Coiled coil</keyword>
<gene>
    <name evidence="2" type="ORF">GIB67_009980</name>
</gene>
<dbReference type="Proteomes" id="UP000541444">
    <property type="component" value="Unassembled WGS sequence"/>
</dbReference>
<dbReference type="AlphaFoldDB" id="A0A7J7L919"/>
<evidence type="ECO:0000256" key="1">
    <source>
        <dbReference type="SAM" id="Coils"/>
    </source>
</evidence>
<reference evidence="2 3" key="1">
    <citation type="journal article" date="2020" name="IScience">
        <title>Genome Sequencing of the Endangered Kingdonia uniflora (Circaeasteraceae, Ranunculales) Reveals Potential Mechanisms of Evolutionary Specialization.</title>
        <authorList>
            <person name="Sun Y."/>
            <person name="Deng T."/>
            <person name="Zhang A."/>
            <person name="Moore M.J."/>
            <person name="Landis J.B."/>
            <person name="Lin N."/>
            <person name="Zhang H."/>
            <person name="Zhang X."/>
            <person name="Huang J."/>
            <person name="Zhang X."/>
            <person name="Sun H."/>
            <person name="Wang H."/>
        </authorList>
    </citation>
    <scope>NUCLEOTIDE SEQUENCE [LARGE SCALE GENOMIC DNA]</scope>
    <source>
        <strain evidence="2">TB1705</strain>
        <tissue evidence="2">Leaf</tissue>
    </source>
</reference>
<comment type="caution">
    <text evidence="2">The sequence shown here is derived from an EMBL/GenBank/DDBJ whole genome shotgun (WGS) entry which is preliminary data.</text>
</comment>
<organism evidence="2 3">
    <name type="scientific">Kingdonia uniflora</name>
    <dbReference type="NCBI Taxonomy" id="39325"/>
    <lineage>
        <taxon>Eukaryota</taxon>
        <taxon>Viridiplantae</taxon>
        <taxon>Streptophyta</taxon>
        <taxon>Embryophyta</taxon>
        <taxon>Tracheophyta</taxon>
        <taxon>Spermatophyta</taxon>
        <taxon>Magnoliopsida</taxon>
        <taxon>Ranunculales</taxon>
        <taxon>Circaeasteraceae</taxon>
        <taxon>Kingdonia</taxon>
    </lineage>
</organism>
<accession>A0A7J7L919</accession>
<sequence length="447" mass="51114">MGSYLKQPKLGRSMRQSEGEFGLGTAVAEFNYDSTLEDIEIEVNVISPQSNNLGSGSAQEALGAQQTEGDLMNEGNIEAPPTEFAIEFRIPPGEIYLPWAGSTFQTDGKQFAAYTTFFESWIFAHFPKLPGIPKKQHSDTVEYCIRRVPNNAMVGGECDLLMYVSGEPSNVVQHEQYLLLRDENKLLVEHILGLSEEVQKLKEQKKQENEATSRITEKLSENLRECEQLRVTIEEIKEDKILNHVVHEQFIKSFEELPVKLEENIKGCQALNEQSVKLVEDLKIRAGVDDCNPSLSWEFANKTKQCELLEDINAKLTEQLNWQLLPPIPEVWRQTMKIEFKSGELADKDNLTFIKLFDQYDKFYTIAQQGPNGDYRDDFTLTGGTRDKVMEVRRANVLVKKKIDKTLFKLYVKFYLDVRGVQGEDENSAFRVPQQLSIKVKTNLKKK</sequence>
<evidence type="ECO:0000313" key="3">
    <source>
        <dbReference type="Proteomes" id="UP000541444"/>
    </source>
</evidence>
<name>A0A7J7L919_9MAGN</name>
<keyword evidence="3" id="KW-1185">Reference proteome</keyword>
<protein>
    <submittedName>
        <fullName evidence="2">Uncharacterized protein</fullName>
    </submittedName>
</protein>
<dbReference type="EMBL" id="JACGCM010002533">
    <property type="protein sequence ID" value="KAF6139137.1"/>
    <property type="molecule type" value="Genomic_DNA"/>
</dbReference>